<proteinExistence type="inferred from homology"/>
<comment type="caution">
    <text evidence="6">The sequence shown here is derived from an EMBL/GenBank/DDBJ whole genome shotgun (WGS) entry which is preliminary data.</text>
</comment>
<gene>
    <name evidence="6" type="ORF">GCM10010185_69420</name>
</gene>
<evidence type="ECO:0000313" key="7">
    <source>
        <dbReference type="Proteomes" id="UP000639606"/>
    </source>
</evidence>
<dbReference type="InterPro" id="IPR002018">
    <property type="entry name" value="CarbesteraseB"/>
</dbReference>
<evidence type="ECO:0000313" key="6">
    <source>
        <dbReference type="EMBL" id="GGP85809.1"/>
    </source>
</evidence>
<keyword evidence="2 3" id="KW-0378">Hydrolase</keyword>
<organism evidence="6 7">
    <name type="scientific">Saccharothrix coeruleofusca</name>
    <dbReference type="NCBI Taxonomy" id="33919"/>
    <lineage>
        <taxon>Bacteria</taxon>
        <taxon>Bacillati</taxon>
        <taxon>Actinomycetota</taxon>
        <taxon>Actinomycetes</taxon>
        <taxon>Pseudonocardiales</taxon>
        <taxon>Pseudonocardiaceae</taxon>
        <taxon>Saccharothrix</taxon>
    </lineage>
</organism>
<dbReference type="Proteomes" id="UP000639606">
    <property type="component" value="Unassembled WGS sequence"/>
</dbReference>
<protein>
    <recommendedName>
        <fullName evidence="3">Carboxylic ester hydrolase</fullName>
        <ecNumber evidence="3">3.1.1.-</ecNumber>
    </recommendedName>
</protein>
<feature type="domain" description="Carboxylesterase type B" evidence="5">
    <location>
        <begin position="4"/>
        <end position="453"/>
    </location>
</feature>
<keyword evidence="7" id="KW-1185">Reference proteome</keyword>
<comment type="similarity">
    <text evidence="1 3">Belongs to the type-B carboxylesterase/lipase family.</text>
</comment>
<evidence type="ECO:0000256" key="1">
    <source>
        <dbReference type="ARBA" id="ARBA00005964"/>
    </source>
</evidence>
<dbReference type="AlphaFoldDB" id="A0A918AXL7"/>
<evidence type="ECO:0000256" key="3">
    <source>
        <dbReference type="RuleBase" id="RU361235"/>
    </source>
</evidence>
<evidence type="ECO:0000259" key="5">
    <source>
        <dbReference type="Pfam" id="PF00135"/>
    </source>
</evidence>
<dbReference type="RefSeq" id="WP_373293256.1">
    <property type="nucleotide sequence ID" value="NZ_BMRG01000029.1"/>
</dbReference>
<dbReference type="InterPro" id="IPR050309">
    <property type="entry name" value="Type-B_Carboxylest/Lipase"/>
</dbReference>
<dbReference type="InterPro" id="IPR019826">
    <property type="entry name" value="Carboxylesterase_B_AS"/>
</dbReference>
<name>A0A918AXL7_9PSEU</name>
<accession>A0A918AXL7</accession>
<dbReference type="Pfam" id="PF00135">
    <property type="entry name" value="COesterase"/>
    <property type="match status" value="1"/>
</dbReference>
<sequence length="469" mass="48918">MRHEEITVDTGAVRGYLADGVAVFHAIPYAAAPHGAARFAPPQPPTPWQGVRDATRPGPTAPQPKRDAFGGLDMSPYFGPGWVPGEEYLTVDVRTPAGRHADLPVMVFVHGGGFTAGSTRSPLYDGTAFARDGVVLVTVNYRLNVAGFLHLPDAPDNRGLLDVLAALGWVRRNIAAFGGDPGNVTVFGQSAGATLLGAVLADPRSEGLLRRAILQSGSGTGAFTPAQAGIVTRRLAEHLGVPGTAAALADVPDADLVAACSALGGLDLAADGTPDPLMGLSPFSVVADEQPATALARGVAADVDLMVGTNSDEGHLYLVPLGKFTTSTWQDVHDTAALMSADPAAEVAARRRAHPDATAGQIRSRLLAEGLFGAGTRALARAHPAHNTYVYEFTWQSSELGATHTMELPFVFDLAHLAALSGRGKLFGTAVPPSELAKEVHADWVRFAATGTPGWPPSHDVGKYYPTHP</sequence>
<dbReference type="PROSITE" id="PS00122">
    <property type="entry name" value="CARBOXYLESTERASE_B_1"/>
    <property type="match status" value="1"/>
</dbReference>
<evidence type="ECO:0000256" key="4">
    <source>
        <dbReference type="SAM" id="MobiDB-lite"/>
    </source>
</evidence>
<reference evidence="6" key="1">
    <citation type="journal article" date="2014" name="Int. J. Syst. Evol. Microbiol.">
        <title>Complete genome sequence of Corynebacterium casei LMG S-19264T (=DSM 44701T), isolated from a smear-ripened cheese.</title>
        <authorList>
            <consortium name="US DOE Joint Genome Institute (JGI-PGF)"/>
            <person name="Walter F."/>
            <person name="Albersmeier A."/>
            <person name="Kalinowski J."/>
            <person name="Ruckert C."/>
        </authorList>
    </citation>
    <scope>NUCLEOTIDE SEQUENCE</scope>
    <source>
        <strain evidence="6">JCM 3313</strain>
    </source>
</reference>
<reference evidence="6" key="2">
    <citation type="submission" date="2020-09" db="EMBL/GenBank/DDBJ databases">
        <authorList>
            <person name="Sun Q."/>
            <person name="Ohkuma M."/>
        </authorList>
    </citation>
    <scope>NUCLEOTIDE SEQUENCE</scope>
    <source>
        <strain evidence="6">JCM 3313</strain>
    </source>
</reference>
<dbReference type="Gene3D" id="3.40.50.1820">
    <property type="entry name" value="alpha/beta hydrolase"/>
    <property type="match status" value="1"/>
</dbReference>
<dbReference type="PANTHER" id="PTHR11559">
    <property type="entry name" value="CARBOXYLESTERASE"/>
    <property type="match status" value="1"/>
</dbReference>
<evidence type="ECO:0000256" key="2">
    <source>
        <dbReference type="ARBA" id="ARBA00022801"/>
    </source>
</evidence>
<dbReference type="EMBL" id="BMRG01000029">
    <property type="protein sequence ID" value="GGP85809.1"/>
    <property type="molecule type" value="Genomic_DNA"/>
</dbReference>
<dbReference type="SUPFAM" id="SSF53474">
    <property type="entry name" value="alpha/beta-Hydrolases"/>
    <property type="match status" value="1"/>
</dbReference>
<dbReference type="EC" id="3.1.1.-" evidence="3"/>
<feature type="region of interest" description="Disordered" evidence="4">
    <location>
        <begin position="41"/>
        <end position="69"/>
    </location>
</feature>
<dbReference type="GO" id="GO:0016787">
    <property type="term" value="F:hydrolase activity"/>
    <property type="evidence" value="ECO:0007669"/>
    <property type="project" value="UniProtKB-KW"/>
</dbReference>
<dbReference type="InterPro" id="IPR029058">
    <property type="entry name" value="AB_hydrolase_fold"/>
</dbReference>